<accession>A0A0B6YAN3</accession>
<evidence type="ECO:0000256" key="1">
    <source>
        <dbReference type="SAM" id="Phobius"/>
    </source>
</evidence>
<gene>
    <name evidence="2" type="primary">ORF20132</name>
</gene>
<dbReference type="AlphaFoldDB" id="A0A0B6YAN3"/>
<evidence type="ECO:0000313" key="2">
    <source>
        <dbReference type="EMBL" id="CEK53387.1"/>
    </source>
</evidence>
<dbReference type="EMBL" id="HACG01006522">
    <property type="protein sequence ID" value="CEK53387.1"/>
    <property type="molecule type" value="Transcribed_RNA"/>
</dbReference>
<keyword evidence="1" id="KW-0812">Transmembrane</keyword>
<proteinExistence type="predicted"/>
<reference evidence="2" key="1">
    <citation type="submission" date="2014-12" db="EMBL/GenBank/DDBJ databases">
        <title>Insight into the proteome of Arion vulgaris.</title>
        <authorList>
            <person name="Aradska J."/>
            <person name="Bulat T."/>
            <person name="Smidak R."/>
            <person name="Sarate P."/>
            <person name="Gangsoo J."/>
            <person name="Sialana F."/>
            <person name="Bilban M."/>
            <person name="Lubec G."/>
        </authorList>
    </citation>
    <scope>NUCLEOTIDE SEQUENCE</scope>
    <source>
        <tissue evidence="2">Skin</tissue>
    </source>
</reference>
<organism evidence="2">
    <name type="scientific">Arion vulgaris</name>
    <dbReference type="NCBI Taxonomy" id="1028688"/>
    <lineage>
        <taxon>Eukaryota</taxon>
        <taxon>Metazoa</taxon>
        <taxon>Spiralia</taxon>
        <taxon>Lophotrochozoa</taxon>
        <taxon>Mollusca</taxon>
        <taxon>Gastropoda</taxon>
        <taxon>Heterobranchia</taxon>
        <taxon>Euthyneura</taxon>
        <taxon>Panpulmonata</taxon>
        <taxon>Eupulmonata</taxon>
        <taxon>Stylommatophora</taxon>
        <taxon>Helicina</taxon>
        <taxon>Arionoidea</taxon>
        <taxon>Arionidae</taxon>
        <taxon>Arion</taxon>
    </lineage>
</organism>
<name>A0A0B6YAN3_9EUPU</name>
<keyword evidence="1" id="KW-0472">Membrane</keyword>
<feature type="non-terminal residue" evidence="2">
    <location>
        <position position="1"/>
    </location>
</feature>
<feature type="transmembrane region" description="Helical" evidence="1">
    <location>
        <begin position="36"/>
        <end position="62"/>
    </location>
</feature>
<keyword evidence="1" id="KW-1133">Transmembrane helix</keyword>
<sequence length="68" mass="7830">AMMMVHQSINNYYTDKMTVEDMLQKVVQTWRTEKTYVVVAAMMALGKIFEISTSILLNTAFFSMVKLS</sequence>
<protein>
    <submittedName>
        <fullName evidence="2">Uncharacterized protein</fullName>
    </submittedName>
</protein>